<evidence type="ECO:0000256" key="7">
    <source>
        <dbReference type="ARBA" id="ARBA00022618"/>
    </source>
</evidence>
<evidence type="ECO:0000256" key="6">
    <source>
        <dbReference type="ARBA" id="ARBA00022490"/>
    </source>
</evidence>
<keyword evidence="6 17" id="KW-0963">Cytoplasm</keyword>
<evidence type="ECO:0000256" key="12">
    <source>
        <dbReference type="ARBA" id="ARBA00022984"/>
    </source>
</evidence>
<dbReference type="GO" id="GO:0008762">
    <property type="term" value="F:UDP-N-acetylmuramate dehydrogenase activity"/>
    <property type="evidence" value="ECO:0007669"/>
    <property type="project" value="UniProtKB-UniRule"/>
</dbReference>
<dbReference type="GO" id="GO:0005829">
    <property type="term" value="C:cytosol"/>
    <property type="evidence" value="ECO:0007669"/>
    <property type="project" value="TreeGrafter"/>
</dbReference>
<dbReference type="Pfam" id="PF02873">
    <property type="entry name" value="MurB_C"/>
    <property type="match status" value="1"/>
</dbReference>
<dbReference type="PROSITE" id="PS51387">
    <property type="entry name" value="FAD_PCMH"/>
    <property type="match status" value="1"/>
</dbReference>
<dbReference type="InterPro" id="IPR006094">
    <property type="entry name" value="Oxid_FAD_bind_N"/>
</dbReference>
<evidence type="ECO:0000256" key="16">
    <source>
        <dbReference type="ARBA" id="ARBA00048914"/>
    </source>
</evidence>
<feature type="active site" evidence="17">
    <location>
        <position position="351"/>
    </location>
</feature>
<evidence type="ECO:0000256" key="8">
    <source>
        <dbReference type="ARBA" id="ARBA00022630"/>
    </source>
</evidence>
<dbReference type="InterPro" id="IPR036635">
    <property type="entry name" value="MurB_C_sf"/>
</dbReference>
<dbReference type="GO" id="GO:0009252">
    <property type="term" value="P:peptidoglycan biosynthetic process"/>
    <property type="evidence" value="ECO:0007669"/>
    <property type="project" value="UniProtKB-UniRule"/>
</dbReference>
<keyword evidence="8 17" id="KW-0285">Flavoprotein</keyword>
<dbReference type="InterPro" id="IPR036318">
    <property type="entry name" value="FAD-bd_PCMH-like_sf"/>
</dbReference>
<evidence type="ECO:0000256" key="13">
    <source>
        <dbReference type="ARBA" id="ARBA00023002"/>
    </source>
</evidence>
<dbReference type="PANTHER" id="PTHR21071">
    <property type="entry name" value="UDP-N-ACETYLENOLPYRUVOYLGLUCOSAMINE REDUCTASE"/>
    <property type="match status" value="1"/>
</dbReference>
<dbReference type="InterPro" id="IPR011601">
    <property type="entry name" value="MurB_C"/>
</dbReference>
<comment type="pathway">
    <text evidence="4 17">Cell wall biogenesis; peptidoglycan biosynthesis.</text>
</comment>
<dbReference type="RefSeq" id="WP_130475031.1">
    <property type="nucleotide sequence ID" value="NZ_SFCC01000004.1"/>
</dbReference>
<comment type="function">
    <text evidence="2 17">Cell wall formation.</text>
</comment>
<dbReference type="InterPro" id="IPR016166">
    <property type="entry name" value="FAD-bd_PCMH"/>
</dbReference>
<comment type="cofactor">
    <cofactor evidence="1 17">
        <name>FAD</name>
        <dbReference type="ChEBI" id="CHEBI:57692"/>
    </cofactor>
</comment>
<evidence type="ECO:0000256" key="17">
    <source>
        <dbReference type="HAMAP-Rule" id="MF_00037"/>
    </source>
</evidence>
<keyword evidence="7 17" id="KW-0132">Cell division</keyword>
<evidence type="ECO:0000259" key="18">
    <source>
        <dbReference type="PROSITE" id="PS51387"/>
    </source>
</evidence>
<evidence type="ECO:0000313" key="19">
    <source>
        <dbReference type="EMBL" id="RZQ64319.1"/>
    </source>
</evidence>
<dbReference type="SUPFAM" id="SSF56176">
    <property type="entry name" value="FAD-binding/transporter-associated domain-like"/>
    <property type="match status" value="1"/>
</dbReference>
<feature type="active site" evidence="17">
    <location>
        <position position="170"/>
    </location>
</feature>
<dbReference type="GO" id="GO:0071949">
    <property type="term" value="F:FAD binding"/>
    <property type="evidence" value="ECO:0007669"/>
    <property type="project" value="InterPro"/>
</dbReference>
<dbReference type="Gene3D" id="3.30.43.10">
    <property type="entry name" value="Uridine Diphospho-n-acetylenolpyruvylglucosamine Reductase, domain 2"/>
    <property type="match status" value="1"/>
</dbReference>
<keyword evidence="13 17" id="KW-0560">Oxidoreductase</keyword>
<keyword evidence="15 17" id="KW-0961">Cell wall biogenesis/degradation</keyword>
<dbReference type="AlphaFoldDB" id="A0A4Q7JAM2"/>
<evidence type="ECO:0000256" key="2">
    <source>
        <dbReference type="ARBA" id="ARBA00003921"/>
    </source>
</evidence>
<keyword evidence="12 17" id="KW-0573">Peptidoglycan synthesis</keyword>
<gene>
    <name evidence="17" type="primary">murB</name>
    <name evidence="19" type="ORF">EWH70_10110</name>
</gene>
<reference evidence="19 20" key="1">
    <citation type="submission" date="2019-02" db="EMBL/GenBank/DDBJ databases">
        <title>Draft genome sequence of Amycolatopsis sp. 8-3EHSu isolated from roots of Suaeda maritima.</title>
        <authorList>
            <person name="Duangmal K."/>
            <person name="Chantavorakit T."/>
        </authorList>
    </citation>
    <scope>NUCLEOTIDE SEQUENCE [LARGE SCALE GENOMIC DNA]</scope>
    <source>
        <strain evidence="19 20">8-3EHSu</strain>
    </source>
</reference>
<dbReference type="SUPFAM" id="SSF56194">
    <property type="entry name" value="Uridine diphospho-N-Acetylenolpyruvylglucosamine reductase, MurB, C-terminal domain"/>
    <property type="match status" value="1"/>
</dbReference>
<dbReference type="Gene3D" id="3.30.465.10">
    <property type="match status" value="1"/>
</dbReference>
<evidence type="ECO:0000256" key="14">
    <source>
        <dbReference type="ARBA" id="ARBA00023306"/>
    </source>
</evidence>
<dbReference type="InterPro" id="IPR016169">
    <property type="entry name" value="FAD-bd_PCMH_sub2"/>
</dbReference>
<organism evidence="19 20">
    <name type="scientific">Amycolatopsis suaedae</name>
    <dbReference type="NCBI Taxonomy" id="2510978"/>
    <lineage>
        <taxon>Bacteria</taxon>
        <taxon>Bacillati</taxon>
        <taxon>Actinomycetota</taxon>
        <taxon>Actinomycetes</taxon>
        <taxon>Pseudonocardiales</taxon>
        <taxon>Pseudonocardiaceae</taxon>
        <taxon>Amycolatopsis</taxon>
    </lineage>
</organism>
<dbReference type="NCBIfam" id="TIGR00179">
    <property type="entry name" value="murB"/>
    <property type="match status" value="1"/>
</dbReference>
<accession>A0A4Q7JAM2</accession>
<dbReference type="OrthoDB" id="9804753at2"/>
<evidence type="ECO:0000256" key="1">
    <source>
        <dbReference type="ARBA" id="ARBA00001974"/>
    </source>
</evidence>
<evidence type="ECO:0000313" key="20">
    <source>
        <dbReference type="Proteomes" id="UP000292003"/>
    </source>
</evidence>
<evidence type="ECO:0000256" key="3">
    <source>
        <dbReference type="ARBA" id="ARBA00004496"/>
    </source>
</evidence>
<protein>
    <recommendedName>
        <fullName evidence="17">UDP-N-acetylenolpyruvoylglucosamine reductase</fullName>
        <ecNumber evidence="17">1.3.1.98</ecNumber>
    </recommendedName>
    <alternativeName>
        <fullName evidence="17">UDP-N-acetylmuramate dehydrogenase</fullName>
    </alternativeName>
</protein>
<name>A0A4Q7JAM2_9PSEU</name>
<dbReference type="UniPathway" id="UPA00219"/>
<evidence type="ECO:0000256" key="9">
    <source>
        <dbReference type="ARBA" id="ARBA00022827"/>
    </source>
</evidence>
<comment type="similarity">
    <text evidence="5 17">Belongs to the MurB family.</text>
</comment>
<keyword evidence="11 17" id="KW-0133">Cell shape</keyword>
<dbReference type="GO" id="GO:0071555">
    <property type="term" value="P:cell wall organization"/>
    <property type="evidence" value="ECO:0007669"/>
    <property type="project" value="UniProtKB-KW"/>
</dbReference>
<feature type="domain" description="FAD-binding PCMH-type" evidence="18">
    <location>
        <begin position="19"/>
        <end position="229"/>
    </location>
</feature>
<comment type="caution">
    <text evidence="19">The sequence shown here is derived from an EMBL/GenBank/DDBJ whole genome shotgun (WGS) entry which is preliminary data.</text>
</comment>
<proteinExistence type="inferred from homology"/>
<dbReference type="PANTHER" id="PTHR21071:SF4">
    <property type="entry name" value="UDP-N-ACETYLENOLPYRUVOYLGLUCOSAMINE REDUCTASE"/>
    <property type="match status" value="1"/>
</dbReference>
<evidence type="ECO:0000256" key="15">
    <source>
        <dbReference type="ARBA" id="ARBA00023316"/>
    </source>
</evidence>
<dbReference type="HAMAP" id="MF_00037">
    <property type="entry name" value="MurB"/>
    <property type="match status" value="1"/>
</dbReference>
<dbReference type="EMBL" id="SFCC01000004">
    <property type="protein sequence ID" value="RZQ64319.1"/>
    <property type="molecule type" value="Genomic_DNA"/>
</dbReference>
<evidence type="ECO:0000256" key="10">
    <source>
        <dbReference type="ARBA" id="ARBA00022857"/>
    </source>
</evidence>
<keyword evidence="14 17" id="KW-0131">Cell cycle</keyword>
<dbReference type="Gene3D" id="3.90.78.10">
    <property type="entry name" value="UDP-N-acetylenolpyruvoylglucosamine reductase, C-terminal domain"/>
    <property type="match status" value="1"/>
</dbReference>
<evidence type="ECO:0000256" key="5">
    <source>
        <dbReference type="ARBA" id="ARBA00010485"/>
    </source>
</evidence>
<dbReference type="Pfam" id="PF01565">
    <property type="entry name" value="FAD_binding_4"/>
    <property type="match status" value="1"/>
</dbReference>
<evidence type="ECO:0000256" key="4">
    <source>
        <dbReference type="ARBA" id="ARBA00004752"/>
    </source>
</evidence>
<dbReference type="InterPro" id="IPR016167">
    <property type="entry name" value="FAD-bd_PCMH_sub1"/>
</dbReference>
<keyword evidence="9 17" id="KW-0274">FAD</keyword>
<evidence type="ECO:0000256" key="11">
    <source>
        <dbReference type="ARBA" id="ARBA00022960"/>
    </source>
</evidence>
<dbReference type="Proteomes" id="UP000292003">
    <property type="component" value="Unassembled WGS sequence"/>
</dbReference>
<keyword evidence="10 17" id="KW-0521">NADP</keyword>
<dbReference type="EC" id="1.3.1.98" evidence="17"/>
<sequence length="359" mass="37851">MSAVQTPTQQALADHTTLRLGGPARSFDVATTDDEVVEAVRDADGSGERLLVLGGGSNLVVGDDGFDGRVLKIATTGRSWKQDPYGGVTVYVDFAAGENWDDVVAWCVENRFGGLECLSGIPGSVGATPLQNVGAYGFEVSQLLSHVTYYDREQGKRTGAGSKDLTFGYRTSSLKNTGHVVLGVQFATHGDGLSSPIRYPELANKLGAELGSRVPTADVRQAVLELRRGKGMVLDPADHDTWSAGSFFINPILPESQLAGVLERIAEVVGAGVPVPQYPADGGVKLSAAWLIERAGFAKGHQGPGGRVSLSTKHTLALTNRGEATTADLLTLAGEVRDGVRERFGVTLHPEPSLVNCTL</sequence>
<dbReference type="InterPro" id="IPR003170">
    <property type="entry name" value="MurB"/>
</dbReference>
<dbReference type="GO" id="GO:0008360">
    <property type="term" value="P:regulation of cell shape"/>
    <property type="evidence" value="ECO:0007669"/>
    <property type="project" value="UniProtKB-KW"/>
</dbReference>
<comment type="catalytic activity">
    <reaction evidence="16 17">
        <text>UDP-N-acetyl-alpha-D-muramate + NADP(+) = UDP-N-acetyl-3-O-(1-carboxyvinyl)-alpha-D-glucosamine + NADPH + H(+)</text>
        <dbReference type="Rhea" id="RHEA:12248"/>
        <dbReference type="ChEBI" id="CHEBI:15378"/>
        <dbReference type="ChEBI" id="CHEBI:57783"/>
        <dbReference type="ChEBI" id="CHEBI:58349"/>
        <dbReference type="ChEBI" id="CHEBI:68483"/>
        <dbReference type="ChEBI" id="CHEBI:70757"/>
        <dbReference type="EC" id="1.3.1.98"/>
    </reaction>
</comment>
<comment type="subcellular location">
    <subcellularLocation>
        <location evidence="3 17">Cytoplasm</location>
    </subcellularLocation>
</comment>
<feature type="active site" description="Proton donor" evidence="17">
    <location>
        <position position="246"/>
    </location>
</feature>
<dbReference type="GO" id="GO:0051301">
    <property type="term" value="P:cell division"/>
    <property type="evidence" value="ECO:0007669"/>
    <property type="project" value="UniProtKB-KW"/>
</dbReference>
<dbReference type="NCBIfam" id="NF010478">
    <property type="entry name" value="PRK13903.1"/>
    <property type="match status" value="1"/>
</dbReference>
<keyword evidence="20" id="KW-1185">Reference proteome</keyword>